<reference evidence="8 9" key="1">
    <citation type="journal article" date="2019" name="Mol. Biol. Evol.">
        <title>Blast fungal genomes show frequent chromosomal changes, gene gains and losses, and effector gene turnover.</title>
        <authorList>
            <person name="Gomez Luciano L.B."/>
            <person name="Jason Tsai I."/>
            <person name="Chuma I."/>
            <person name="Tosa Y."/>
            <person name="Chen Y.H."/>
            <person name="Li J.Y."/>
            <person name="Li M.Y."/>
            <person name="Jade Lu M.Y."/>
            <person name="Nakayashiki H."/>
            <person name="Li W.H."/>
        </authorList>
    </citation>
    <scope>NUCLEOTIDE SEQUENCE [LARGE SCALE GENOMIC DNA]</scope>
    <source>
        <strain evidence="8 9">NI907</strain>
    </source>
</reference>
<dbReference type="GO" id="GO:0071949">
    <property type="term" value="F:FAD binding"/>
    <property type="evidence" value="ECO:0007669"/>
    <property type="project" value="InterPro"/>
</dbReference>
<keyword evidence="8" id="KW-1185">Reference proteome</keyword>
<dbReference type="RefSeq" id="XP_030982792.1">
    <property type="nucleotide sequence ID" value="XM_031126580.1"/>
</dbReference>
<dbReference type="InterPro" id="IPR006094">
    <property type="entry name" value="Oxid_FAD_bind_N"/>
</dbReference>
<evidence type="ECO:0000256" key="3">
    <source>
        <dbReference type="ARBA" id="ARBA00022630"/>
    </source>
</evidence>
<evidence type="ECO:0000256" key="5">
    <source>
        <dbReference type="ARBA" id="ARBA00023002"/>
    </source>
</evidence>
<keyword evidence="5" id="KW-0560">Oxidoreductase</keyword>
<dbReference type="InterPro" id="IPR036318">
    <property type="entry name" value="FAD-bd_PCMH-like_sf"/>
</dbReference>
<dbReference type="InterPro" id="IPR012951">
    <property type="entry name" value="BBE"/>
</dbReference>
<comment type="cofactor">
    <cofactor evidence="1">
        <name>FAD</name>
        <dbReference type="ChEBI" id="CHEBI:57692"/>
    </cofactor>
</comment>
<gene>
    <name evidence="9" type="ORF">PgNI_06557</name>
</gene>
<accession>A0A6P8B6F8</accession>
<dbReference type="Gene3D" id="3.30.465.10">
    <property type="match status" value="2"/>
</dbReference>
<name>A0A6P8B6F8_PYRGI</name>
<dbReference type="InterPro" id="IPR016169">
    <property type="entry name" value="FAD-bd_PCMH_sub2"/>
</dbReference>
<sequence>MSLSLLLVALSFTQPTNALPAETNLLASCKPIPGDSAWPSQTTWNTLNETLNGRLIASIPQAAICHPGGYSILAQNATACESLTKTWDSPLTAIDSPVDIMNPWYQNGSCSPFYNLNNTCKLGNYASYMVNVSRADDVMTAIKFARSENVRLVIKNTGHDFLGKSTGKGALSLWTRNLRNLSIIPAYTSQSYTGPAVKIGVGLSGAEVLMAVSKQNYRIVSGDCPTVGIAGGYSAGGGHGALNNVYGLAADNVLEWEVVTADGRHLVATPQENADLYWAMTGGGAGTFAVALSMTTRLHQDAPLAAATLSFNASASKSNESYEAALEAWWKFLPTLVDTGAAPAFNLYDGGFLVFNTTASNQTAQGLAAVYKPYLSTLESLSVPYTFNTYTAPSYFAHYDKMYGPLPVGPYLGSPLFNSRLVPRGAGSDPKPIVQSMLTSMRLDKGADWQFGCMGISVSSPSLRHADNAVAPFWRDAVAICLEFSNYNWTIPEAEMLARRTQLADVVHKSFVDATPGSGAYLNEADPLVYPAADVKKWQDAFYGGNYGRLREIKNTWDPEGIFYAFTAVGSEDWVTDGEGRLCKA</sequence>
<dbReference type="PROSITE" id="PS51387">
    <property type="entry name" value="FAD_PCMH"/>
    <property type="match status" value="1"/>
</dbReference>
<dbReference type="KEGG" id="pgri:PgNI_06557"/>
<dbReference type="SUPFAM" id="SSF56176">
    <property type="entry name" value="FAD-binding/transporter-associated domain-like"/>
    <property type="match status" value="1"/>
</dbReference>
<dbReference type="GO" id="GO:0016491">
    <property type="term" value="F:oxidoreductase activity"/>
    <property type="evidence" value="ECO:0007669"/>
    <property type="project" value="UniProtKB-KW"/>
</dbReference>
<dbReference type="PANTHER" id="PTHR42973">
    <property type="entry name" value="BINDING OXIDOREDUCTASE, PUTATIVE (AFU_ORTHOLOGUE AFUA_1G17690)-RELATED"/>
    <property type="match status" value="1"/>
</dbReference>
<dbReference type="PANTHER" id="PTHR42973:SF39">
    <property type="entry name" value="FAD-BINDING PCMH-TYPE DOMAIN-CONTAINING PROTEIN"/>
    <property type="match status" value="1"/>
</dbReference>
<evidence type="ECO:0000259" key="7">
    <source>
        <dbReference type="PROSITE" id="PS51387"/>
    </source>
</evidence>
<reference evidence="9" key="3">
    <citation type="submission" date="2025-08" db="UniProtKB">
        <authorList>
            <consortium name="RefSeq"/>
        </authorList>
    </citation>
    <scope>IDENTIFICATION</scope>
    <source>
        <strain evidence="9">NI907</strain>
    </source>
</reference>
<organism evidence="8 9">
    <name type="scientific">Pyricularia grisea</name>
    <name type="common">Crabgrass-specific blast fungus</name>
    <name type="synonym">Magnaporthe grisea</name>
    <dbReference type="NCBI Taxonomy" id="148305"/>
    <lineage>
        <taxon>Eukaryota</taxon>
        <taxon>Fungi</taxon>
        <taxon>Dikarya</taxon>
        <taxon>Ascomycota</taxon>
        <taxon>Pezizomycotina</taxon>
        <taxon>Sordariomycetes</taxon>
        <taxon>Sordariomycetidae</taxon>
        <taxon>Magnaporthales</taxon>
        <taxon>Pyriculariaceae</taxon>
        <taxon>Pyricularia</taxon>
    </lineage>
</organism>
<dbReference type="Proteomes" id="UP000515153">
    <property type="component" value="Chromosome I"/>
</dbReference>
<keyword evidence="3" id="KW-0285">Flavoprotein</keyword>
<dbReference type="Pfam" id="PF08031">
    <property type="entry name" value="BBE"/>
    <property type="match status" value="1"/>
</dbReference>
<reference evidence="9" key="2">
    <citation type="submission" date="2019-10" db="EMBL/GenBank/DDBJ databases">
        <authorList>
            <consortium name="NCBI Genome Project"/>
        </authorList>
    </citation>
    <scope>NUCLEOTIDE SEQUENCE</scope>
    <source>
        <strain evidence="9">NI907</strain>
    </source>
</reference>
<protein>
    <recommendedName>
        <fullName evidence="7">FAD-binding PCMH-type domain-containing protein</fullName>
    </recommendedName>
</protein>
<keyword evidence="4" id="KW-0274">FAD</keyword>
<dbReference type="AlphaFoldDB" id="A0A6P8B6F8"/>
<evidence type="ECO:0000256" key="2">
    <source>
        <dbReference type="ARBA" id="ARBA00005466"/>
    </source>
</evidence>
<comment type="similarity">
    <text evidence="2">Belongs to the oxygen-dependent FAD-linked oxidoreductase family.</text>
</comment>
<feature type="domain" description="FAD-binding PCMH-type" evidence="7">
    <location>
        <begin position="122"/>
        <end position="301"/>
    </location>
</feature>
<dbReference type="GeneID" id="41961489"/>
<evidence type="ECO:0000313" key="8">
    <source>
        <dbReference type="Proteomes" id="UP000515153"/>
    </source>
</evidence>
<evidence type="ECO:0000256" key="4">
    <source>
        <dbReference type="ARBA" id="ARBA00022827"/>
    </source>
</evidence>
<proteinExistence type="inferred from homology"/>
<keyword evidence="6" id="KW-0732">Signal</keyword>
<evidence type="ECO:0000256" key="1">
    <source>
        <dbReference type="ARBA" id="ARBA00001974"/>
    </source>
</evidence>
<feature type="signal peptide" evidence="6">
    <location>
        <begin position="1"/>
        <end position="18"/>
    </location>
</feature>
<feature type="chain" id="PRO_5028237072" description="FAD-binding PCMH-type domain-containing protein" evidence="6">
    <location>
        <begin position="19"/>
        <end position="585"/>
    </location>
</feature>
<dbReference type="InterPro" id="IPR016166">
    <property type="entry name" value="FAD-bd_PCMH"/>
</dbReference>
<evidence type="ECO:0000313" key="9">
    <source>
        <dbReference type="RefSeq" id="XP_030982792.1"/>
    </source>
</evidence>
<dbReference type="Pfam" id="PF01565">
    <property type="entry name" value="FAD_binding_4"/>
    <property type="match status" value="1"/>
</dbReference>
<dbReference type="InterPro" id="IPR050416">
    <property type="entry name" value="FAD-linked_Oxidoreductase"/>
</dbReference>
<evidence type="ECO:0000256" key="6">
    <source>
        <dbReference type="SAM" id="SignalP"/>
    </source>
</evidence>